<dbReference type="Proteomes" id="UP000318582">
    <property type="component" value="Unassembled WGS sequence"/>
</dbReference>
<evidence type="ECO:0000256" key="3">
    <source>
        <dbReference type="PIRSR" id="PIRSR639383-1"/>
    </source>
</evidence>
<feature type="binding site" evidence="4">
    <location>
        <begin position="97"/>
        <end position="100"/>
    </location>
    <ligand>
        <name>substrate</name>
    </ligand>
</feature>
<dbReference type="FunFam" id="3.30.428.10:FF:000011">
    <property type="entry name" value="Fragile histidine triad"/>
    <property type="match status" value="1"/>
</dbReference>
<dbReference type="Pfam" id="PF01230">
    <property type="entry name" value="HIT"/>
    <property type="match status" value="1"/>
</dbReference>
<dbReference type="CDD" id="cd01275">
    <property type="entry name" value="FHIT"/>
    <property type="match status" value="1"/>
</dbReference>
<evidence type="ECO:0000256" key="6">
    <source>
        <dbReference type="PROSITE-ProRule" id="PRU00464"/>
    </source>
</evidence>
<dbReference type="PROSITE" id="PS51084">
    <property type="entry name" value="HIT_2"/>
    <property type="match status" value="1"/>
</dbReference>
<dbReference type="AlphaFoldDB" id="A0A507DZ27"/>
<comment type="cofactor">
    <cofactor evidence="7">
        <name>Mn(2+)</name>
        <dbReference type="ChEBI" id="CHEBI:29035"/>
    </cofactor>
</comment>
<feature type="region of interest" description="Disordered" evidence="8">
    <location>
        <begin position="136"/>
        <end position="157"/>
    </location>
</feature>
<evidence type="ECO:0000256" key="1">
    <source>
        <dbReference type="ARBA" id="ARBA00022741"/>
    </source>
</evidence>
<feature type="binding site" evidence="4">
    <location>
        <position position="91"/>
    </location>
    <ligand>
        <name>substrate</name>
    </ligand>
</feature>
<comment type="catalytic activity">
    <reaction evidence="7">
        <text>P(1),P(3)-bis(5'-adenosyl) triphosphate + H2O = AMP + ADP + 2 H(+)</text>
        <dbReference type="Rhea" id="RHEA:13893"/>
        <dbReference type="ChEBI" id="CHEBI:15377"/>
        <dbReference type="ChEBI" id="CHEBI:15378"/>
        <dbReference type="ChEBI" id="CHEBI:58529"/>
        <dbReference type="ChEBI" id="CHEBI:456215"/>
        <dbReference type="ChEBI" id="CHEBI:456216"/>
        <dbReference type="EC" id="3.6.1.29"/>
    </reaction>
</comment>
<feature type="compositionally biased region" description="Basic and acidic residues" evidence="8">
    <location>
        <begin position="145"/>
        <end position="154"/>
    </location>
</feature>
<evidence type="ECO:0000256" key="7">
    <source>
        <dbReference type="RuleBase" id="RU366076"/>
    </source>
</evidence>
<dbReference type="GO" id="GO:0047710">
    <property type="term" value="F:bis(5'-adenosyl)-triphosphatase activity"/>
    <property type="evidence" value="ECO:0007669"/>
    <property type="project" value="UniProtKB-UniRule"/>
</dbReference>
<feature type="site" description="Important for induction of apoptosis" evidence="5">
    <location>
        <position position="122"/>
    </location>
</feature>
<keyword evidence="1 7" id="KW-0547">Nucleotide-binding</keyword>
<feature type="domain" description="HIT" evidence="9">
    <location>
        <begin position="43"/>
        <end position="117"/>
    </location>
</feature>
<dbReference type="InterPro" id="IPR039383">
    <property type="entry name" value="FHIT"/>
</dbReference>
<dbReference type="Gene3D" id="3.30.428.10">
    <property type="entry name" value="HIT-like"/>
    <property type="match status" value="1"/>
</dbReference>
<feature type="active site" description="Tele-AMP-histidine intermediate" evidence="3">
    <location>
        <position position="104"/>
    </location>
</feature>
<keyword evidence="11" id="KW-1185">Reference proteome</keyword>
<name>A0A507DZ27_9FUNG</name>
<dbReference type="InterPro" id="IPR019808">
    <property type="entry name" value="Histidine_triad_CS"/>
</dbReference>
<evidence type="ECO:0000256" key="2">
    <source>
        <dbReference type="ARBA" id="ARBA00022801"/>
    </source>
</evidence>
<organism evidence="10 11">
    <name type="scientific">Powellomyces hirtus</name>
    <dbReference type="NCBI Taxonomy" id="109895"/>
    <lineage>
        <taxon>Eukaryota</taxon>
        <taxon>Fungi</taxon>
        <taxon>Fungi incertae sedis</taxon>
        <taxon>Chytridiomycota</taxon>
        <taxon>Chytridiomycota incertae sedis</taxon>
        <taxon>Chytridiomycetes</taxon>
        <taxon>Spizellomycetales</taxon>
        <taxon>Powellomycetaceae</taxon>
        <taxon>Powellomyces</taxon>
    </lineage>
</organism>
<dbReference type="EMBL" id="QEAQ01000059">
    <property type="protein sequence ID" value="TPX57079.1"/>
    <property type="molecule type" value="Genomic_DNA"/>
</dbReference>
<gene>
    <name evidence="10" type="ORF">PhCBS80983_g04096</name>
</gene>
<dbReference type="STRING" id="109895.A0A507DZ27"/>
<keyword evidence="2 7" id="KW-0378">Hydrolase</keyword>
<comment type="caution">
    <text evidence="10">The sequence shown here is derived from an EMBL/GenBank/DDBJ whole genome shotgun (WGS) entry which is preliminary data.</text>
</comment>
<evidence type="ECO:0000256" key="8">
    <source>
        <dbReference type="SAM" id="MobiDB-lite"/>
    </source>
</evidence>
<sequence length="176" mass="19818">MMQTFQFGPWKIAASEIFYISKLSLGLVNYKPIVPGRMCTVVYVLVLPRRVVPRFADLTSEEVTDLFHSAHTIAAVVEKEYKGESLTITLQDGPQAGQTVPHVHVHLIPRRAGDWANNDDIYGEIDQKEKELAKELKRKTAAVDNEERKPRTPEDMASEAAALRKLFAQAENIWSA</sequence>
<dbReference type="PROSITE" id="PS00892">
    <property type="entry name" value="HIT_1"/>
    <property type="match status" value="1"/>
</dbReference>
<dbReference type="InterPro" id="IPR051884">
    <property type="entry name" value="Bis(5'-adenosyl)-TPase_reg"/>
</dbReference>
<evidence type="ECO:0000256" key="5">
    <source>
        <dbReference type="PIRSR" id="PIRSR639383-3"/>
    </source>
</evidence>
<accession>A0A507DZ27</accession>
<dbReference type="GO" id="GO:0000166">
    <property type="term" value="F:nucleotide binding"/>
    <property type="evidence" value="ECO:0007669"/>
    <property type="project" value="UniProtKB-KW"/>
</dbReference>
<feature type="short sequence motif" description="Histidine triad motif" evidence="6">
    <location>
        <begin position="102"/>
        <end position="106"/>
    </location>
</feature>
<reference evidence="10 11" key="1">
    <citation type="journal article" date="2019" name="Sci. Rep.">
        <title>Comparative genomics of chytrid fungi reveal insights into the obligate biotrophic and pathogenic lifestyle of Synchytrium endobioticum.</title>
        <authorList>
            <person name="van de Vossenberg B.T.L.H."/>
            <person name="Warris S."/>
            <person name="Nguyen H.D.T."/>
            <person name="van Gent-Pelzer M.P.E."/>
            <person name="Joly D.L."/>
            <person name="van de Geest H.C."/>
            <person name="Bonants P.J.M."/>
            <person name="Smith D.S."/>
            <person name="Levesque C.A."/>
            <person name="van der Lee T.A.J."/>
        </authorList>
    </citation>
    <scope>NUCLEOTIDE SEQUENCE [LARGE SCALE GENOMIC DNA]</scope>
    <source>
        <strain evidence="10 11">CBS 809.83</strain>
    </source>
</reference>
<proteinExistence type="predicted"/>
<feature type="binding site" evidence="4">
    <location>
        <position position="106"/>
    </location>
    <ligand>
        <name>substrate</name>
    </ligand>
</feature>
<dbReference type="SUPFAM" id="SSF54197">
    <property type="entry name" value="HIT-like"/>
    <property type="match status" value="1"/>
</dbReference>
<feature type="binding site" evidence="4">
    <location>
        <position position="29"/>
    </location>
    <ligand>
        <name>substrate</name>
    </ligand>
</feature>
<dbReference type="InterPro" id="IPR011146">
    <property type="entry name" value="HIT-like"/>
</dbReference>
<evidence type="ECO:0000313" key="10">
    <source>
        <dbReference type="EMBL" id="TPX57079.1"/>
    </source>
</evidence>
<dbReference type="EC" id="3.6.1.29" evidence="7"/>
<dbReference type="PANTHER" id="PTHR46243">
    <property type="entry name" value="BIS(5'-ADENOSYL)-TRIPHOSPHATASE"/>
    <property type="match status" value="1"/>
</dbReference>
<evidence type="ECO:0000259" key="9">
    <source>
        <dbReference type="PROSITE" id="PS51084"/>
    </source>
</evidence>
<evidence type="ECO:0000256" key="4">
    <source>
        <dbReference type="PIRSR" id="PIRSR639383-2"/>
    </source>
</evidence>
<dbReference type="PANTHER" id="PTHR46243:SF1">
    <property type="entry name" value="BIS(5'-ADENOSYL)-TRIPHOSPHATASE"/>
    <property type="match status" value="1"/>
</dbReference>
<dbReference type="InterPro" id="IPR036265">
    <property type="entry name" value="HIT-like_sf"/>
</dbReference>
<protein>
    <recommendedName>
        <fullName evidence="7">Bis(5'-adenosyl)-triphosphatase</fullName>
        <ecNumber evidence="7">3.6.1.29</ecNumber>
    </recommendedName>
</protein>
<evidence type="ECO:0000313" key="11">
    <source>
        <dbReference type="Proteomes" id="UP000318582"/>
    </source>
</evidence>